<name>A0A5F4WMH6_CALJA</name>
<proteinExistence type="predicted"/>
<dbReference type="AlphaFoldDB" id="A0A5F4WMH6"/>
<sequence>MEKHFMFMVRKNQYHENGHTAQSNLQIQCYPHQDTNDCLAARSWCSCERPHLTAAFPARHGPGRRARLTCLREPRVKAAVMLTLASKLKRVDGLKGSRMAATASDSTRRVSVRDKLLVKEVAELEANLTYTCKVHFPDPNKLHCFQLTVTPASQSEMPDQDRAPQHHRDRGDMSEFTERTFYWRHWLGSHKNIKGCCLGIKLFVY</sequence>
<evidence type="ECO:0000313" key="2">
    <source>
        <dbReference type="Proteomes" id="UP000008225"/>
    </source>
</evidence>
<accession>A0A5F4WMH6</accession>
<reference evidence="1" key="2">
    <citation type="submission" date="2025-08" db="UniProtKB">
        <authorList>
            <consortium name="Ensembl"/>
        </authorList>
    </citation>
    <scope>IDENTIFICATION</scope>
</reference>
<dbReference type="GeneTree" id="ENSGT00940000154349"/>
<reference evidence="1" key="3">
    <citation type="submission" date="2025-09" db="UniProtKB">
        <authorList>
            <consortium name="Ensembl"/>
        </authorList>
    </citation>
    <scope>IDENTIFICATION</scope>
</reference>
<dbReference type="Proteomes" id="UP000008225">
    <property type="component" value="Chromosome 4"/>
</dbReference>
<keyword evidence="2" id="KW-1185">Reference proteome</keyword>
<evidence type="ECO:0000313" key="1">
    <source>
        <dbReference type="Ensembl" id="ENSCJAP00000078888.1"/>
    </source>
</evidence>
<protein>
    <submittedName>
        <fullName evidence="1">Uncharacterized protein</fullName>
    </submittedName>
</protein>
<dbReference type="Ensembl" id="ENSCJAT00000094691.2">
    <property type="protein sequence ID" value="ENSCJAP00000078888.1"/>
    <property type="gene ID" value="ENSCJAG00000063083.2"/>
</dbReference>
<reference evidence="1" key="1">
    <citation type="submission" date="2009-03" db="EMBL/GenBank/DDBJ databases">
        <authorList>
            <person name="Warren W."/>
            <person name="Ye L."/>
            <person name="Minx P."/>
            <person name="Worley K."/>
            <person name="Gibbs R."/>
            <person name="Wilson R.K."/>
        </authorList>
    </citation>
    <scope>NUCLEOTIDE SEQUENCE [LARGE SCALE GENOMIC DNA]</scope>
</reference>
<dbReference type="STRING" id="9483.ENSCJAP00000078888"/>
<organism evidence="1 2">
    <name type="scientific">Callithrix jacchus</name>
    <name type="common">White-tufted-ear marmoset</name>
    <name type="synonym">Simia Jacchus</name>
    <dbReference type="NCBI Taxonomy" id="9483"/>
    <lineage>
        <taxon>Eukaryota</taxon>
        <taxon>Metazoa</taxon>
        <taxon>Chordata</taxon>
        <taxon>Craniata</taxon>
        <taxon>Vertebrata</taxon>
        <taxon>Euteleostomi</taxon>
        <taxon>Mammalia</taxon>
        <taxon>Eutheria</taxon>
        <taxon>Euarchontoglires</taxon>
        <taxon>Primates</taxon>
        <taxon>Haplorrhini</taxon>
        <taxon>Platyrrhini</taxon>
        <taxon>Cebidae</taxon>
        <taxon>Callitrichinae</taxon>
        <taxon>Callithrix</taxon>
        <taxon>Callithrix</taxon>
    </lineage>
</organism>
<dbReference type="InParanoid" id="A0A5F4WMH6"/>